<dbReference type="Proteomes" id="UP000243459">
    <property type="component" value="Chromosome 5"/>
</dbReference>
<keyword evidence="2" id="KW-1185">Reference proteome</keyword>
<feature type="non-terminal residue" evidence="1">
    <location>
        <position position="1"/>
    </location>
</feature>
<accession>A0A5P1EYI8</accession>
<organism evidence="1 2">
    <name type="scientific">Asparagus officinalis</name>
    <name type="common">Garden asparagus</name>
    <dbReference type="NCBI Taxonomy" id="4686"/>
    <lineage>
        <taxon>Eukaryota</taxon>
        <taxon>Viridiplantae</taxon>
        <taxon>Streptophyta</taxon>
        <taxon>Embryophyta</taxon>
        <taxon>Tracheophyta</taxon>
        <taxon>Spermatophyta</taxon>
        <taxon>Magnoliopsida</taxon>
        <taxon>Liliopsida</taxon>
        <taxon>Asparagales</taxon>
        <taxon>Asparagaceae</taxon>
        <taxon>Asparagoideae</taxon>
        <taxon>Asparagus</taxon>
    </lineage>
</organism>
<gene>
    <name evidence="1" type="ORF">A4U43_C05F24560</name>
</gene>
<proteinExistence type="predicted"/>
<evidence type="ECO:0000313" key="2">
    <source>
        <dbReference type="Proteomes" id="UP000243459"/>
    </source>
</evidence>
<protein>
    <submittedName>
        <fullName evidence="1">Uncharacterized protein</fullName>
    </submittedName>
</protein>
<reference evidence="2" key="1">
    <citation type="journal article" date="2017" name="Nat. Commun.">
        <title>The asparagus genome sheds light on the origin and evolution of a young Y chromosome.</title>
        <authorList>
            <person name="Harkess A."/>
            <person name="Zhou J."/>
            <person name="Xu C."/>
            <person name="Bowers J.E."/>
            <person name="Van der Hulst R."/>
            <person name="Ayyampalayam S."/>
            <person name="Mercati F."/>
            <person name="Riccardi P."/>
            <person name="McKain M.R."/>
            <person name="Kakrana A."/>
            <person name="Tang H."/>
            <person name="Ray J."/>
            <person name="Groenendijk J."/>
            <person name="Arikit S."/>
            <person name="Mathioni S.M."/>
            <person name="Nakano M."/>
            <person name="Shan H."/>
            <person name="Telgmann-Rauber A."/>
            <person name="Kanno A."/>
            <person name="Yue Z."/>
            <person name="Chen H."/>
            <person name="Li W."/>
            <person name="Chen Y."/>
            <person name="Xu X."/>
            <person name="Zhang Y."/>
            <person name="Luo S."/>
            <person name="Chen H."/>
            <person name="Gao J."/>
            <person name="Mao Z."/>
            <person name="Pires J.C."/>
            <person name="Luo M."/>
            <person name="Kudrna D."/>
            <person name="Wing R.A."/>
            <person name="Meyers B.C."/>
            <person name="Yi K."/>
            <person name="Kong H."/>
            <person name="Lavrijsen P."/>
            <person name="Sunseri F."/>
            <person name="Falavigna A."/>
            <person name="Ye Y."/>
            <person name="Leebens-Mack J.H."/>
            <person name="Chen G."/>
        </authorList>
    </citation>
    <scope>NUCLEOTIDE SEQUENCE [LARGE SCALE GENOMIC DNA]</scope>
    <source>
        <strain evidence="2">cv. DH0086</strain>
    </source>
</reference>
<dbReference type="EMBL" id="CM007385">
    <property type="protein sequence ID" value="ONK69589.1"/>
    <property type="molecule type" value="Genomic_DNA"/>
</dbReference>
<evidence type="ECO:0000313" key="1">
    <source>
        <dbReference type="EMBL" id="ONK69589.1"/>
    </source>
</evidence>
<dbReference type="AlphaFoldDB" id="A0A5P1EYI8"/>
<sequence length="125" mass="13666">SLSSREMFNTSISVRRELTHGPARWSRVDSSTTENQETGDVVSVRRCRVSQSWYLAGSMDLSQLSIPFATLSESTQSSTAVIYHPLVQTHCCALQRSEGAVHGGKRQVSATLSSKVVRKGISPRA</sequence>
<name>A0A5P1EYI8_ASPOF</name>
<dbReference type="Gramene" id="ONK69589">
    <property type="protein sequence ID" value="ONK69589"/>
    <property type="gene ID" value="A4U43_C05F24560"/>
</dbReference>